<dbReference type="Gene3D" id="2.150.10.10">
    <property type="entry name" value="Serralysin-like metalloprotease, C-terminal"/>
    <property type="match status" value="3"/>
</dbReference>
<evidence type="ECO:0000256" key="2">
    <source>
        <dbReference type="ARBA" id="ARBA00022525"/>
    </source>
</evidence>
<dbReference type="InterPro" id="IPR001343">
    <property type="entry name" value="Hemolysn_Ca-bd"/>
</dbReference>
<dbReference type="InterPro" id="IPR019791">
    <property type="entry name" value="Haem_peroxidase_animal"/>
</dbReference>
<dbReference type="InterPro" id="IPR018511">
    <property type="entry name" value="Hemolysin-typ_Ca-bd_CS"/>
</dbReference>
<dbReference type="Proteomes" id="UP000595857">
    <property type="component" value="Chromosome"/>
</dbReference>
<evidence type="ECO:0000313" key="6">
    <source>
        <dbReference type="Proteomes" id="UP000595857"/>
    </source>
</evidence>
<feature type="compositionally biased region" description="Acidic residues" evidence="4">
    <location>
        <begin position="1368"/>
        <end position="1378"/>
    </location>
</feature>
<dbReference type="RefSeq" id="WP_201633109.1">
    <property type="nucleotide sequence ID" value="NZ_CP068046.1"/>
</dbReference>
<dbReference type="Pfam" id="PF03098">
    <property type="entry name" value="An_peroxidase"/>
    <property type="match status" value="2"/>
</dbReference>
<protein>
    <recommendedName>
        <fullName evidence="7">Heme peroxidase</fullName>
    </recommendedName>
</protein>
<keyword evidence="2" id="KW-0964">Secreted</keyword>
<dbReference type="EMBL" id="CP068046">
    <property type="protein sequence ID" value="QQR39259.1"/>
    <property type="molecule type" value="Genomic_DNA"/>
</dbReference>
<name>A0ABX7C4T9_9HYPH</name>
<dbReference type="PROSITE" id="PS50292">
    <property type="entry name" value="PEROXIDASE_3"/>
    <property type="match status" value="1"/>
</dbReference>
<organism evidence="5 6">
    <name type="scientific">Devosia rhizoryzae</name>
    <dbReference type="NCBI Taxonomy" id="2774137"/>
    <lineage>
        <taxon>Bacteria</taxon>
        <taxon>Pseudomonadati</taxon>
        <taxon>Pseudomonadota</taxon>
        <taxon>Alphaproteobacteria</taxon>
        <taxon>Hyphomicrobiales</taxon>
        <taxon>Devosiaceae</taxon>
        <taxon>Devosia</taxon>
    </lineage>
</organism>
<dbReference type="PRINTS" id="PR00313">
    <property type="entry name" value="CABNDNGRPT"/>
</dbReference>
<dbReference type="PANTHER" id="PTHR11475">
    <property type="entry name" value="OXIDASE/PEROXIDASE"/>
    <property type="match status" value="1"/>
</dbReference>
<keyword evidence="6" id="KW-1185">Reference proteome</keyword>
<dbReference type="PANTHER" id="PTHR11475:SF4">
    <property type="entry name" value="CHORION PEROXIDASE"/>
    <property type="match status" value="1"/>
</dbReference>
<dbReference type="CDD" id="cd09821">
    <property type="entry name" value="An_peroxidase_bacterial_2"/>
    <property type="match status" value="1"/>
</dbReference>
<dbReference type="SUPFAM" id="SSF51120">
    <property type="entry name" value="beta-Roll"/>
    <property type="match status" value="6"/>
</dbReference>
<feature type="region of interest" description="Disordered" evidence="4">
    <location>
        <begin position="1367"/>
        <end position="1386"/>
    </location>
</feature>
<feature type="compositionally biased region" description="Acidic residues" evidence="4">
    <location>
        <begin position="2040"/>
        <end position="2069"/>
    </location>
</feature>
<dbReference type="InterPro" id="IPR037120">
    <property type="entry name" value="Haem_peroxidase_sf_animal"/>
</dbReference>
<sequence>MVNLVKHDLEFILKQIKIAEAHAGGEDLAKLVAEAGGVDPNAAPGAALQPHLLPYGLRTVDGSYNNLIDGREEWGAAAQPFVPLVEPNHINEGDDALMFGTPNNPVWLTNNNYASNPGTPSGSPMLPNGTVVDADPRLISNLIVDQTSNNPAAVEVYNAMVLEGKATATPMLTPQGTPVLHTADVLGFNGEVLVTAGSPVMSYTFENISPDIGDSAPYNSMFTLFGQFFDHGLDLVQKGGNGTVYIPLSPDDPLYVEGSHSNFMVLTRVSTNATNVTTPWVDQNQTYTSHASHQTFLREYTLHEGKPVATGHLLEGKNGGLATWADVKEQALMLGIQLTDADVGKVPLLRTDAYGNFIPNSQGYAQLIVGIGADNTPNTADDIVVSGTPTAPVNPTTAGAIRTPNAFLDDIAHAAVPVVAGGVLQADGDNGVGYFNADGTAGGINSRGQQTHYDNEMLDAHYITGDGRGNENIGLTAIHHVFHSEHNSIVEQTKEVVLESGDLAFINQWLLKPIASLAEIDTAAEIDALVWDGERLFQVGRFTNEMEYQHLVFEEFGRKMQPDIDAFLFEPSADINPAIFAEFAHAVYRFGHSMLNESIDRIDINGNSFDITLFEGFLNPLAMVGSSGSSVLDHDVASGAIIRGMSRQAGNEIDEFVTNVLRNQLVGIPLDLAAINIARGRDVGLPTLNEARAQFYAMAGNDSQLKPYTSWVDFALNINNPASIVNFIAAYGTHESITSATTLDAKRAAAAALVLGVGTVPPDRLDFLKSTGTWANKETGLGNIDLWIGGLAEKKMDFGGMLGSTFSFVFELQMENLQEADRFYYLSRVQGLNLLNELENNSLSEIIMRNTNLGDEHSSALPGDIFSTPDFTLEVDKSRQIGADPTHSDPILNALTPLVVRLDTDGDGDTDILVYHGGDHVVMGGTEEDDIITAGEGDDTIWGRGGNDTLEGGYGVDKIFGGKGDDIITNAGTDIGAADFLHGNEGNDVIHGGSGLGLIFGNEGQDFIIGGPDGKHILGGLDNDFIAGGDGGDFLMGNEGHDWIEGGGRFDTLAGDNSDLFFNSTIIGHDVLNGNGSDTDYDAESGDDIMFQNEGIQRSNGMAGFDWAIHKGDTVAANSDLGIPIFDTQEAFILRDRFDLVEGLSGWDKNDVLTGRNNATNARAELQNTAAIPGPDSPIDSFSNALLQKNVALIDGLASLVAHLTRIPVVDANGQPVLDANGVQEQIVLDTADASDILLGGGGSDIIKGLAGNDIIDGDRWLNVRIQFTINNVAYTADGMTTKVYLSSDLVNGKLVDGALAQFGGRTLDALMFTRTVNPGQLSIVREIVDGDVGNTAEDIAVFSDVFANYTITRNADGSITVDHTGFDEDAVNPDDEETAPRPVSDGTDRLFNIEVLRFADQDVRFTPPELFLNGPTTANYADNFDNRGWGNSTGNVNWGPDWVETGDNGGGIAAGQIRIDESQLLIFSTNVLRFHGGSSSDGATITRDLNLSGRQSATITYSANPDSMEAGENVRVEFAADGVNFVLLNEITGNGAETDYSHTANGPFSAAAKIRFVASAMNDANDIVSIDNLSISYQTAPATVNYETTFTEDGNEQAIARSPVIVEDSNRIVSARVVLTNAQASDVLSAPTNLPGNITRVIDTTVPGIITMILTTTTVGGETLATFQSAIAQIEFENTSQNPSTIDRIIHVTVSDGVSDSNIAVTTMNVVAVNDPTNAQNDTVITNIARGNAIVIPEWALLANDIDPDSAISFTSVGGANGLTGLSRSNGSVSVTDPTTGNSGGTFNYVATGSTNDTAQVSISNDTTGNVDGNNNNNILIGDAASSTFDAGGGNDIVFAGAGNDTIVWNVGDGRDYVDGGTNGAVGDTFRVNGSNFAETFVVYARAAADAAGIAGLKPGTQIVVVRDGQVIAELTGIEELIIDTNGGNDQVTVIGNLAPTDLSEETITVNGSTGNDTVDITALASAHRILFRTNGGNDTIVGTLRPQDVVELPAGMTSADYDIEIDENGVTTMTSGEHTICFVAPEGLPQFSDHHDDEHEDEEHDEDDNGHDGEDDDCSTDDDDEEPQAPANPGSSHAIMGTSLDDLLTGTSGADLIFGLAGNDYILAGAAADIIRAEAGNDFVHGEEGRDIIFGGDGDDDLFGGDGADMIYGDAGNDRLFGENGDDLLTGGLGNDTIFGGEGNDLMVAGIDDGNDTYDGGSGIDTLDYGSLTADLSVNLGTGVNGRGSVTGTQSGTDTLYGIENITTGSGDDRIVASNVVNVIDGGDGNDTFVFGSATAAHGDTIIGFETGDKIDLSGIDANAGLAGQQSFTLVTGQSATAPGQIVVAHEVREDGEYTVISGNTAGDDAAEFRISLSGNHTLTNSDFNL</sequence>
<proteinExistence type="predicted"/>
<dbReference type="Pfam" id="PF00353">
    <property type="entry name" value="HemolysinCabind"/>
    <property type="match status" value="9"/>
</dbReference>
<evidence type="ECO:0000256" key="1">
    <source>
        <dbReference type="ARBA" id="ARBA00004613"/>
    </source>
</evidence>
<evidence type="ECO:0000256" key="4">
    <source>
        <dbReference type="SAM" id="MobiDB-lite"/>
    </source>
</evidence>
<comment type="subcellular location">
    <subcellularLocation>
        <location evidence="1">Secreted</location>
    </subcellularLocation>
</comment>
<evidence type="ECO:0000256" key="3">
    <source>
        <dbReference type="ARBA" id="ARBA00023180"/>
    </source>
</evidence>
<dbReference type="InterPro" id="IPR011049">
    <property type="entry name" value="Serralysin-like_metalloprot_C"/>
</dbReference>
<reference evidence="5 6" key="1">
    <citation type="submission" date="2021-01" db="EMBL/GenBank/DDBJ databases">
        <title>Genome seq and assembly of Devosia sp. LEGU1.</title>
        <authorList>
            <person name="Chhetri G."/>
        </authorList>
    </citation>
    <scope>NUCLEOTIDE SEQUENCE [LARGE SCALE GENOMIC DNA]</scope>
    <source>
        <strain evidence="5 6">LEGU1</strain>
    </source>
</reference>
<dbReference type="InterPro" id="IPR010255">
    <property type="entry name" value="Haem_peroxidase_sf"/>
</dbReference>
<dbReference type="SUPFAM" id="SSF48113">
    <property type="entry name" value="Heme-dependent peroxidases"/>
    <property type="match status" value="1"/>
</dbReference>
<keyword evidence="3" id="KW-0325">Glycoprotein</keyword>
<feature type="region of interest" description="Disordered" evidence="4">
    <location>
        <begin position="2029"/>
        <end position="2082"/>
    </location>
</feature>
<evidence type="ECO:0008006" key="7">
    <source>
        <dbReference type="Google" id="ProtNLM"/>
    </source>
</evidence>
<dbReference type="Gene3D" id="1.10.640.10">
    <property type="entry name" value="Haem peroxidase domain superfamily, animal type"/>
    <property type="match status" value="2"/>
</dbReference>
<evidence type="ECO:0000313" key="5">
    <source>
        <dbReference type="EMBL" id="QQR39259.1"/>
    </source>
</evidence>
<dbReference type="PROSITE" id="PS00330">
    <property type="entry name" value="HEMOLYSIN_CALCIUM"/>
    <property type="match status" value="4"/>
</dbReference>
<accession>A0ABX7C4T9</accession>
<gene>
    <name evidence="5" type="ORF">JI748_16285</name>
</gene>